<protein>
    <recommendedName>
        <fullName evidence="3">Type III secretion protein HrpB2</fullName>
    </recommendedName>
</protein>
<organism evidence="1 2">
    <name type="scientific">Robbsia andropogonis</name>
    <dbReference type="NCBI Taxonomy" id="28092"/>
    <lineage>
        <taxon>Bacteria</taxon>
        <taxon>Pseudomonadati</taxon>
        <taxon>Pseudomonadota</taxon>
        <taxon>Betaproteobacteria</taxon>
        <taxon>Burkholderiales</taxon>
        <taxon>Burkholderiaceae</taxon>
        <taxon>Robbsia</taxon>
    </lineage>
</organism>
<evidence type="ECO:0000313" key="1">
    <source>
        <dbReference type="EMBL" id="KKB62779.1"/>
    </source>
</evidence>
<evidence type="ECO:0000313" key="2">
    <source>
        <dbReference type="Proteomes" id="UP000033618"/>
    </source>
</evidence>
<proteinExistence type="predicted"/>
<gene>
    <name evidence="1" type="ORF">WM40_15655</name>
</gene>
<dbReference type="EMBL" id="LAQU01000016">
    <property type="protein sequence ID" value="KKB62779.1"/>
    <property type="molecule type" value="Genomic_DNA"/>
</dbReference>
<reference evidence="1 2" key="1">
    <citation type="submission" date="2015-03" db="EMBL/GenBank/DDBJ databases">
        <title>Draft Genome Sequence of Burkholderia andropogonis type strain ICMP2807, isolated from Sorghum bicolor.</title>
        <authorList>
            <person name="Lopes-Santos L."/>
            <person name="Castro D.B."/>
            <person name="Ottoboni L.M."/>
            <person name="Park D."/>
            <person name="Weirc B.S."/>
            <person name="Destefano S.A."/>
        </authorList>
    </citation>
    <scope>NUCLEOTIDE SEQUENCE [LARGE SCALE GENOMIC DNA]</scope>
    <source>
        <strain evidence="1 2">ICMP2807</strain>
    </source>
</reference>
<keyword evidence="2" id="KW-1185">Reference proteome</keyword>
<dbReference type="AlphaFoldDB" id="A0A0F5JYU1"/>
<dbReference type="Pfam" id="PF09487">
    <property type="entry name" value="HrpB2"/>
    <property type="match status" value="1"/>
</dbReference>
<evidence type="ECO:0008006" key="3">
    <source>
        <dbReference type="Google" id="ProtNLM"/>
    </source>
</evidence>
<dbReference type="Proteomes" id="UP000033618">
    <property type="component" value="Unassembled WGS sequence"/>
</dbReference>
<accession>A0A0F5JYU1</accession>
<comment type="caution">
    <text evidence="1">The sequence shown here is derived from an EMBL/GenBank/DDBJ whole genome shotgun (WGS) entry which is preliminary data.</text>
</comment>
<dbReference type="PATRIC" id="fig|28092.6.peg.3695"/>
<sequence>MQIKGEPEIASLAHQGNNFAEMMRTSRVGPSAPTGDAGTVISKLVEGEDEAFTYVSNDMLYMLNNANSMSMGELTTAMTQVQVEAASMQVDLQMKMSVVNSSKDAIETLMKNQ</sequence>
<dbReference type="InterPro" id="IPR013391">
    <property type="entry name" value="T3SS_HrpB2"/>
</dbReference>
<name>A0A0F5JYU1_9BURK</name>